<dbReference type="AlphaFoldDB" id="A0A1H3MJD9"/>
<keyword evidence="10" id="KW-0472">Membrane</keyword>
<dbReference type="InterPro" id="IPR003594">
    <property type="entry name" value="HATPase_dom"/>
</dbReference>
<sequence>MQSDNTPQPSPAYPLPEGLRRGSYIRLRTIIWLRWAAVFGQLAALFVAESYYNLRLEVSLFYLVIGASVLANLIAMFVFPQNRRLSEPENFFMVLFDLLQLGALLFLAGGLNNPFSVLIVGPVAVSAAVLSTRSTITLGLITVLIASVLSQFYYPLRTDQGYILRIPEIFIFGTWAAVIIAVTFLGVYVRRIALDANAMSEAFQAAQLALSREQKLTDLGGVVAAAAHELGTPLATIKLTSSELLDEFPEGSELREDIQLIVDQTDRCRDILRSMGRAGKDDIYMRQAPVTTVVQDAASPHIGRGRDIHFHEESADGTPQPEIYRKPEIIHGLRNLVQNAVDFSRTNVWVETIWSADSITVRIQDDGGGFPPGMIGRIGDPFMRRRTNAQDRARKTAYEGMGLGLFIAKTLLERSGAELNFANGPNHSQQTDSESHRSGALVIVRWKNDDIAIDKSEGRTPLGANRPIEI</sequence>
<keyword evidence="8 12" id="KW-0418">Kinase</keyword>
<dbReference type="SUPFAM" id="SSF55874">
    <property type="entry name" value="ATPase domain of HSP90 chaperone/DNA topoisomerase II/histidine kinase"/>
    <property type="match status" value="1"/>
</dbReference>
<name>A0A1H3MJD9_9RHOB</name>
<keyword evidence="9" id="KW-0067">ATP-binding</keyword>
<dbReference type="PRINTS" id="PR00344">
    <property type="entry name" value="BCTRLSENSOR"/>
</dbReference>
<gene>
    <name evidence="12" type="ORF">SAMN05444486_103647</name>
</gene>
<dbReference type="InterPro" id="IPR036890">
    <property type="entry name" value="HATPase_C_sf"/>
</dbReference>
<dbReference type="SUPFAM" id="SSF47384">
    <property type="entry name" value="Homodimeric domain of signal transducing histidine kinase"/>
    <property type="match status" value="1"/>
</dbReference>
<accession>A0A1H3MJD9</accession>
<dbReference type="Gene3D" id="3.30.565.10">
    <property type="entry name" value="Histidine kinase-like ATPase, C-terminal domain"/>
    <property type="match status" value="1"/>
</dbReference>
<dbReference type="InterPro" id="IPR003661">
    <property type="entry name" value="HisK_dim/P_dom"/>
</dbReference>
<protein>
    <recommendedName>
        <fullName evidence="3">histidine kinase</fullName>
        <ecNumber evidence="3">2.7.13.3</ecNumber>
    </recommendedName>
</protein>
<comment type="catalytic activity">
    <reaction evidence="1">
        <text>ATP + protein L-histidine = ADP + protein N-phospho-L-histidine.</text>
        <dbReference type="EC" id="2.7.13.3"/>
    </reaction>
</comment>
<dbReference type="GeneID" id="78125589"/>
<dbReference type="PANTHER" id="PTHR44936:SF10">
    <property type="entry name" value="SENSOR PROTEIN RSTB"/>
    <property type="match status" value="1"/>
</dbReference>
<comment type="subcellular location">
    <subcellularLocation>
        <location evidence="2">Cell membrane</location>
        <topology evidence="2">Multi-pass membrane protein</topology>
    </subcellularLocation>
</comment>
<evidence type="ECO:0000313" key="12">
    <source>
        <dbReference type="EMBL" id="SDY76683.1"/>
    </source>
</evidence>
<dbReference type="GO" id="GO:0005524">
    <property type="term" value="F:ATP binding"/>
    <property type="evidence" value="ECO:0007669"/>
    <property type="project" value="UniProtKB-KW"/>
</dbReference>
<evidence type="ECO:0000256" key="8">
    <source>
        <dbReference type="ARBA" id="ARBA00022777"/>
    </source>
</evidence>
<dbReference type="InterPro" id="IPR036097">
    <property type="entry name" value="HisK_dim/P_sf"/>
</dbReference>
<feature type="domain" description="Histidine kinase" evidence="11">
    <location>
        <begin position="225"/>
        <end position="426"/>
    </location>
</feature>
<evidence type="ECO:0000256" key="7">
    <source>
        <dbReference type="ARBA" id="ARBA00022741"/>
    </source>
</evidence>
<proteinExistence type="predicted"/>
<dbReference type="Gene3D" id="1.10.287.130">
    <property type="match status" value="1"/>
</dbReference>
<dbReference type="InterPro" id="IPR005467">
    <property type="entry name" value="His_kinase_dom"/>
</dbReference>
<dbReference type="GO" id="GO:0000155">
    <property type="term" value="F:phosphorelay sensor kinase activity"/>
    <property type="evidence" value="ECO:0007669"/>
    <property type="project" value="InterPro"/>
</dbReference>
<feature type="transmembrane region" description="Helical" evidence="10">
    <location>
        <begin position="169"/>
        <end position="189"/>
    </location>
</feature>
<evidence type="ECO:0000256" key="10">
    <source>
        <dbReference type="SAM" id="Phobius"/>
    </source>
</evidence>
<dbReference type="RefSeq" id="WP_089893428.1">
    <property type="nucleotide sequence ID" value="NZ_CALJFH010000010.1"/>
</dbReference>
<keyword evidence="7" id="KW-0547">Nucleotide-binding</keyword>
<dbReference type="InterPro" id="IPR004358">
    <property type="entry name" value="Sig_transdc_His_kin-like_C"/>
</dbReference>
<keyword evidence="10" id="KW-0812">Transmembrane</keyword>
<evidence type="ECO:0000256" key="9">
    <source>
        <dbReference type="ARBA" id="ARBA00022840"/>
    </source>
</evidence>
<keyword evidence="6" id="KW-0808">Transferase</keyword>
<evidence type="ECO:0000313" key="13">
    <source>
        <dbReference type="Proteomes" id="UP000199026"/>
    </source>
</evidence>
<evidence type="ECO:0000256" key="1">
    <source>
        <dbReference type="ARBA" id="ARBA00000085"/>
    </source>
</evidence>
<dbReference type="EMBL" id="FNPR01000003">
    <property type="protein sequence ID" value="SDY76683.1"/>
    <property type="molecule type" value="Genomic_DNA"/>
</dbReference>
<reference evidence="12 13" key="1">
    <citation type="submission" date="2016-10" db="EMBL/GenBank/DDBJ databases">
        <authorList>
            <person name="de Groot N.N."/>
        </authorList>
    </citation>
    <scope>NUCLEOTIDE SEQUENCE [LARGE SCALE GENOMIC DNA]</scope>
    <source>
        <strain evidence="12 13">DSM 24677</strain>
    </source>
</reference>
<dbReference type="InterPro" id="IPR047770">
    <property type="entry name" value="RegB"/>
</dbReference>
<evidence type="ECO:0000256" key="4">
    <source>
        <dbReference type="ARBA" id="ARBA00022475"/>
    </source>
</evidence>
<evidence type="ECO:0000256" key="6">
    <source>
        <dbReference type="ARBA" id="ARBA00022679"/>
    </source>
</evidence>
<evidence type="ECO:0000256" key="2">
    <source>
        <dbReference type="ARBA" id="ARBA00004651"/>
    </source>
</evidence>
<dbReference type="OrthoDB" id="9785252at2"/>
<dbReference type="SMART" id="SM00387">
    <property type="entry name" value="HATPase_c"/>
    <property type="match status" value="1"/>
</dbReference>
<organism evidence="12 13">
    <name type="scientific">Lentibacter algarum</name>
    <dbReference type="NCBI Taxonomy" id="576131"/>
    <lineage>
        <taxon>Bacteria</taxon>
        <taxon>Pseudomonadati</taxon>
        <taxon>Pseudomonadota</taxon>
        <taxon>Alphaproteobacteria</taxon>
        <taxon>Rhodobacterales</taxon>
        <taxon>Roseobacteraceae</taxon>
        <taxon>Lentibacter</taxon>
    </lineage>
</organism>
<evidence type="ECO:0000256" key="5">
    <source>
        <dbReference type="ARBA" id="ARBA00022553"/>
    </source>
</evidence>
<feature type="transmembrane region" description="Helical" evidence="10">
    <location>
        <begin position="91"/>
        <end position="108"/>
    </location>
</feature>
<dbReference type="NCBIfam" id="NF033792">
    <property type="entry name" value="ActS_PrrB_HisK"/>
    <property type="match status" value="1"/>
</dbReference>
<feature type="transmembrane region" description="Helical" evidence="10">
    <location>
        <begin position="30"/>
        <end position="48"/>
    </location>
</feature>
<dbReference type="PANTHER" id="PTHR44936">
    <property type="entry name" value="SENSOR PROTEIN CREC"/>
    <property type="match status" value="1"/>
</dbReference>
<dbReference type="Pfam" id="PF25323">
    <property type="entry name" value="6TM_PilS"/>
    <property type="match status" value="1"/>
</dbReference>
<keyword evidence="13" id="KW-1185">Reference proteome</keyword>
<dbReference type="Proteomes" id="UP000199026">
    <property type="component" value="Unassembled WGS sequence"/>
</dbReference>
<dbReference type="CDD" id="cd00082">
    <property type="entry name" value="HisKA"/>
    <property type="match status" value="1"/>
</dbReference>
<evidence type="ECO:0000259" key="11">
    <source>
        <dbReference type="PROSITE" id="PS50109"/>
    </source>
</evidence>
<keyword evidence="4" id="KW-1003">Cell membrane</keyword>
<keyword evidence="5" id="KW-0597">Phosphoprotein</keyword>
<dbReference type="STRING" id="576131.SAMN05444486_103647"/>
<dbReference type="PROSITE" id="PS50109">
    <property type="entry name" value="HIS_KIN"/>
    <property type="match status" value="1"/>
</dbReference>
<dbReference type="GO" id="GO:0005886">
    <property type="term" value="C:plasma membrane"/>
    <property type="evidence" value="ECO:0007669"/>
    <property type="project" value="UniProtKB-SubCell"/>
</dbReference>
<feature type="transmembrane region" description="Helical" evidence="10">
    <location>
        <begin position="60"/>
        <end position="79"/>
    </location>
</feature>
<dbReference type="InterPro" id="IPR050980">
    <property type="entry name" value="2C_sensor_his_kinase"/>
</dbReference>
<keyword evidence="10" id="KW-1133">Transmembrane helix</keyword>
<dbReference type="Pfam" id="PF00512">
    <property type="entry name" value="HisKA"/>
    <property type="match status" value="1"/>
</dbReference>
<evidence type="ECO:0000256" key="3">
    <source>
        <dbReference type="ARBA" id="ARBA00012438"/>
    </source>
</evidence>
<dbReference type="NCBIfam" id="NF045988">
    <property type="entry name" value="HisKinRegBRhodob"/>
    <property type="match status" value="1"/>
</dbReference>
<dbReference type="Pfam" id="PF02518">
    <property type="entry name" value="HATPase_c"/>
    <property type="match status" value="1"/>
</dbReference>
<dbReference type="EC" id="2.7.13.3" evidence="3"/>
<feature type="transmembrane region" description="Helical" evidence="10">
    <location>
        <begin position="137"/>
        <end position="154"/>
    </location>
</feature>
<dbReference type="SMART" id="SM00388">
    <property type="entry name" value="HisKA"/>
    <property type="match status" value="1"/>
</dbReference>